<organism evidence="1 2">
    <name type="scientific">Planctobacterium marinum</name>
    <dbReference type="NCBI Taxonomy" id="1631968"/>
    <lineage>
        <taxon>Bacteria</taxon>
        <taxon>Pseudomonadati</taxon>
        <taxon>Pseudomonadota</taxon>
        <taxon>Gammaproteobacteria</taxon>
        <taxon>Alteromonadales</taxon>
        <taxon>Alteromonadaceae</taxon>
        <taxon>Planctobacterium</taxon>
    </lineage>
</organism>
<protein>
    <submittedName>
        <fullName evidence="1">Uncharacterized protein</fullName>
    </submittedName>
</protein>
<proteinExistence type="predicted"/>
<dbReference type="KEGG" id="pmaw:MACH26_13860"/>
<gene>
    <name evidence="1" type="ORF">MACH26_13860</name>
</gene>
<reference evidence="1" key="1">
    <citation type="submission" date="2023-01" db="EMBL/GenBank/DDBJ databases">
        <title>Complete genome sequence of Planctobacterium marinum strain Dej080120_11.</title>
        <authorList>
            <person name="Ueki S."/>
            <person name="Maruyama F."/>
        </authorList>
    </citation>
    <scope>NUCLEOTIDE SEQUENCE</scope>
    <source>
        <strain evidence="1">Dej080120_11</strain>
    </source>
</reference>
<evidence type="ECO:0000313" key="2">
    <source>
        <dbReference type="Proteomes" id="UP001333710"/>
    </source>
</evidence>
<accession>A0AA48I4N8</accession>
<dbReference type="EMBL" id="AP027272">
    <property type="protein sequence ID" value="BDX05865.1"/>
    <property type="molecule type" value="Genomic_DNA"/>
</dbReference>
<evidence type="ECO:0000313" key="1">
    <source>
        <dbReference type="EMBL" id="BDX05865.1"/>
    </source>
</evidence>
<dbReference type="AlphaFoldDB" id="A0AA48I4N8"/>
<name>A0AA48I4N8_9ALTE</name>
<dbReference type="RefSeq" id="WP_338291865.1">
    <property type="nucleotide sequence ID" value="NZ_AP027272.1"/>
</dbReference>
<keyword evidence="2" id="KW-1185">Reference proteome</keyword>
<sequence>MEHQEQTSAFKTLFSLAFTVAILVSAKTHAITNEVESPIVEQQLHFICDESTETCAITLAQTEILACRTMQPDVALLMQENTNQFAPGKSTQQSVNKSNIAQRQFPLCQSQA</sequence>
<dbReference type="Proteomes" id="UP001333710">
    <property type="component" value="Chromosome"/>
</dbReference>